<dbReference type="PROSITE" id="PS50219">
    <property type="entry name" value="CNH"/>
    <property type="match status" value="1"/>
</dbReference>
<keyword evidence="3" id="KW-0963">Cytoplasm</keyword>
<reference evidence="6" key="2">
    <citation type="submission" date="2024-01" db="EMBL/GenBank/DDBJ databases">
        <title>Comparative genomics of Cryptococcus and Kwoniella reveals pathogenesis evolution and contrasting modes of karyotype evolution via chromosome fusion or intercentromeric recombination.</title>
        <authorList>
            <person name="Coelho M.A."/>
            <person name="David-Palma M."/>
            <person name="Shea T."/>
            <person name="Bowers K."/>
            <person name="McGinley-Smith S."/>
            <person name="Mohammad A.W."/>
            <person name="Gnirke A."/>
            <person name="Yurkov A.M."/>
            <person name="Nowrousian M."/>
            <person name="Sun S."/>
            <person name="Cuomo C.A."/>
            <person name="Heitman J."/>
        </authorList>
    </citation>
    <scope>NUCLEOTIDE SEQUENCE</scope>
    <source>
        <strain evidence="6">CBS 12478</strain>
    </source>
</reference>
<protein>
    <submittedName>
        <fullName evidence="6">Uncharacterized protein</fullName>
    </submittedName>
</protein>
<dbReference type="GO" id="GO:0005737">
    <property type="term" value="C:cytoplasm"/>
    <property type="evidence" value="ECO:0007669"/>
    <property type="project" value="UniProtKB-SubCell"/>
</dbReference>
<keyword evidence="7" id="KW-1185">Reference proteome</keyword>
<evidence type="ECO:0000313" key="6">
    <source>
        <dbReference type="EMBL" id="WWD17412.1"/>
    </source>
</evidence>
<dbReference type="GO" id="GO:0034058">
    <property type="term" value="P:endosomal vesicle fusion"/>
    <property type="evidence" value="ECO:0007669"/>
    <property type="project" value="TreeGrafter"/>
</dbReference>
<feature type="compositionally biased region" description="Polar residues" evidence="5">
    <location>
        <begin position="477"/>
        <end position="487"/>
    </location>
</feature>
<dbReference type="InterPro" id="IPR001180">
    <property type="entry name" value="CNH_dom"/>
</dbReference>
<evidence type="ECO:0000256" key="5">
    <source>
        <dbReference type="SAM" id="MobiDB-lite"/>
    </source>
</evidence>
<comment type="subcellular location">
    <subcellularLocation>
        <location evidence="1">Cytoplasm</location>
    </subcellularLocation>
</comment>
<feature type="region of interest" description="Disordered" evidence="5">
    <location>
        <begin position="66"/>
        <end position="94"/>
    </location>
</feature>
<evidence type="ECO:0000313" key="7">
    <source>
        <dbReference type="Proteomes" id="UP000322225"/>
    </source>
</evidence>
<dbReference type="Pfam" id="PF00780">
    <property type="entry name" value="CNH"/>
    <property type="match status" value="1"/>
</dbReference>
<evidence type="ECO:0000256" key="1">
    <source>
        <dbReference type="ARBA" id="ARBA00004496"/>
    </source>
</evidence>
<evidence type="ECO:0000256" key="3">
    <source>
        <dbReference type="ARBA" id="ARBA00022490"/>
    </source>
</evidence>
<feature type="compositionally biased region" description="Low complexity" evidence="5">
    <location>
        <begin position="66"/>
        <end position="77"/>
    </location>
</feature>
<dbReference type="Proteomes" id="UP000322225">
    <property type="component" value="Chromosome 3"/>
</dbReference>
<reference evidence="6" key="1">
    <citation type="submission" date="2017-08" db="EMBL/GenBank/DDBJ databases">
        <authorList>
            <person name="Cuomo C."/>
            <person name="Billmyre B."/>
            <person name="Heitman J."/>
        </authorList>
    </citation>
    <scope>NUCLEOTIDE SEQUENCE</scope>
    <source>
        <strain evidence="6">CBS 12478</strain>
    </source>
</reference>
<feature type="region of interest" description="Disordered" evidence="5">
    <location>
        <begin position="1141"/>
        <end position="1184"/>
    </location>
</feature>
<keyword evidence="2" id="KW-0813">Transport</keyword>
<organism evidence="6 7">
    <name type="scientific">Kwoniella shandongensis</name>
    <dbReference type="NCBI Taxonomy" id="1734106"/>
    <lineage>
        <taxon>Eukaryota</taxon>
        <taxon>Fungi</taxon>
        <taxon>Dikarya</taxon>
        <taxon>Basidiomycota</taxon>
        <taxon>Agaricomycotina</taxon>
        <taxon>Tremellomycetes</taxon>
        <taxon>Tremellales</taxon>
        <taxon>Cryptococcaceae</taxon>
        <taxon>Kwoniella</taxon>
    </lineage>
</organism>
<dbReference type="GO" id="GO:0016020">
    <property type="term" value="C:membrane"/>
    <property type="evidence" value="ECO:0007669"/>
    <property type="project" value="TreeGrafter"/>
</dbReference>
<dbReference type="EMBL" id="CP144053">
    <property type="protein sequence ID" value="WWD17412.1"/>
    <property type="molecule type" value="Genomic_DNA"/>
</dbReference>
<feature type="compositionally biased region" description="Basic and acidic residues" evidence="5">
    <location>
        <begin position="1166"/>
        <end position="1184"/>
    </location>
</feature>
<dbReference type="AlphaFoldDB" id="A0A5M6BPG9"/>
<sequence length="1184" mass="129170">MINELPHFHVQPVLSDLYHSKDLLDFSGPSSPPLNSNATLPQSSSLFSSASSIAAAAGRRAAAVASAASPSSQHSARVGTSLSPDRSGADSVQGGKEVRCVEGYGPNLYIGGSDGVIEWWVCDAQASGGQNNGWVLRNKHTLFPRRPVSKMYILPKIAKILIISDGTLHALALPNLEPISSSLVPPLRGVISMALDDDELEWGGPGSEDKTAEMTVVIVRRKGLGVYRLGNRMNSVKELPLPSAPTHLTLFQTYLCAAIHSPETDNTLYSIIDLSDASLTEVLPVTQIDPSVADFVANPNVVVIPGENEFLVTSFTGSTTMGVFLNGQGDPVRGTMEWNAHPLSIAVESGYIIALLNNNTIVVHALADLDKPAQTIALEPSFAAIALSYSPYGVGVRDIVRDDRMAMTPITLLGGKLAPSEPIVTKALAPDSGSTEGGDEGALSPSPITSPVGEEPPSGSGLTPPSSPRPNAIVTPQRGSSLSATTSGPFSTAIAETLVIGPNGIQSLLPTQTLLRLEAFCTERHMDEAIALVDGERRRGRRGEIDVDKATHQATLRFMHLYLACHLFHEAMFDKAGDYFIRGKADPRLLVRCYPAFRGKVIGSAEEVDVYEGIREILTNMPNVEEIITTSIKRNYSPHVQPNSATAPETTVLRTAMEDEAKNMLKECLRKTRLTRRKGGGSRGMDSRKIDIVVDTTLAKLLADKGTTNELLALLAQPNDCVLTELEPFLAQRPYVLSTVMRQQGRVDRVLELLKEIAENPTPDPFCVDPIDELAVQLESVKDPELFTRYILWLIEKLPSRGLEILMAQNPKTGVKLDDTVLISSIRSVNEESANRYLEHVVVLKRSPKKELHEALLKCLLDEVEVLGEDDGVKYHLEELDAEYKLELEPRPFCIFLAYVAPDTPIKRVRLKLLLFLQGSPFYDLDNAAERLEGMKALKPELAIVYGRLGKHRQALHLLAREIGDSLSAQTYCTQGGEIIPPRVARIVGQRVTGLDGWTTLGEVGRKRKEVGEETMRGLVKELLGVYMRDGKEYSKQAAALLNAQSVHLDVLEVLDQMPDEWSVDVVSTFFKRSLRRGLHERASWSILKAIAAGQNLEVSEQHLDEMAAIPPIIKSGTGVLPSPDEGSIPEKEWESYDEKGGMLALDPHPDEGREKTEVDSGGDDVANKEVRGFDVEGERRNVF</sequence>
<dbReference type="OrthoDB" id="10258882at2759"/>
<evidence type="ECO:0000256" key="2">
    <source>
        <dbReference type="ARBA" id="ARBA00022448"/>
    </source>
</evidence>
<feature type="compositionally biased region" description="Basic and acidic residues" evidence="5">
    <location>
        <begin position="1148"/>
        <end position="1159"/>
    </location>
</feature>
<dbReference type="GO" id="GO:0006914">
    <property type="term" value="P:autophagy"/>
    <property type="evidence" value="ECO:0007669"/>
    <property type="project" value="TreeGrafter"/>
</dbReference>
<gene>
    <name evidence="6" type="ORF">CI109_101853</name>
</gene>
<keyword evidence="4" id="KW-0653">Protein transport</keyword>
<dbReference type="GO" id="GO:0015031">
    <property type="term" value="P:protein transport"/>
    <property type="evidence" value="ECO:0007669"/>
    <property type="project" value="UniProtKB-KW"/>
</dbReference>
<dbReference type="RefSeq" id="XP_031857575.1">
    <property type="nucleotide sequence ID" value="XM_032008152.1"/>
</dbReference>
<proteinExistence type="predicted"/>
<feature type="region of interest" description="Disordered" evidence="5">
    <location>
        <begin position="427"/>
        <end position="487"/>
    </location>
</feature>
<evidence type="ECO:0000256" key="4">
    <source>
        <dbReference type="ARBA" id="ARBA00022927"/>
    </source>
</evidence>
<name>A0A5M6BPG9_9TREE</name>
<dbReference type="InterPro" id="IPR032914">
    <property type="entry name" value="Vam6/VPS39/TRAP1"/>
</dbReference>
<dbReference type="KEGG" id="ksn:43592324"/>
<dbReference type="GeneID" id="43592324"/>
<accession>A0A5M6BPG9</accession>
<dbReference type="PANTHER" id="PTHR12894">
    <property type="entry name" value="CNH DOMAIN CONTAINING"/>
    <property type="match status" value="1"/>
</dbReference>
<dbReference type="PANTHER" id="PTHR12894:SF27">
    <property type="entry name" value="TRANSFORMING GROWTH FACTOR-BETA RECEPTOR-ASSOCIATED PROTEIN 1"/>
    <property type="match status" value="1"/>
</dbReference>